<feature type="compositionally biased region" description="Polar residues" evidence="7">
    <location>
        <begin position="689"/>
        <end position="701"/>
    </location>
</feature>
<dbReference type="GO" id="GO:0005737">
    <property type="term" value="C:cytoplasm"/>
    <property type="evidence" value="ECO:0007669"/>
    <property type="project" value="UniProtKB-SubCell"/>
</dbReference>
<feature type="region of interest" description="Disordered" evidence="7">
    <location>
        <begin position="666"/>
        <end position="701"/>
    </location>
</feature>
<feature type="compositionally biased region" description="Polar residues" evidence="7">
    <location>
        <begin position="895"/>
        <end position="918"/>
    </location>
</feature>
<dbReference type="PANTHER" id="PTHR16517:SF2">
    <property type="entry name" value="TUBBY-RELATED PROTEIN 4"/>
    <property type="match status" value="1"/>
</dbReference>
<feature type="region of interest" description="Disordered" evidence="7">
    <location>
        <begin position="1056"/>
        <end position="1076"/>
    </location>
</feature>
<evidence type="ECO:0000313" key="9">
    <source>
        <dbReference type="EMBL" id="KAL3388072.1"/>
    </source>
</evidence>
<evidence type="ECO:0000256" key="5">
    <source>
        <dbReference type="ARBA" id="ARBA00022737"/>
    </source>
</evidence>
<dbReference type="PROSITE" id="PS50082">
    <property type="entry name" value="WD_REPEATS_2"/>
    <property type="match status" value="1"/>
</dbReference>
<accession>A0ABD2W4N6</accession>
<comment type="similarity">
    <text evidence="2">Belongs to the TUB family.</text>
</comment>
<dbReference type="Proteomes" id="UP001627154">
    <property type="component" value="Unassembled WGS sequence"/>
</dbReference>
<evidence type="ECO:0000259" key="8">
    <source>
        <dbReference type="PROSITE" id="PS50225"/>
    </source>
</evidence>
<evidence type="ECO:0000256" key="3">
    <source>
        <dbReference type="ARBA" id="ARBA00022490"/>
    </source>
</evidence>
<feature type="region of interest" description="Disordered" evidence="7">
    <location>
        <begin position="718"/>
        <end position="798"/>
    </location>
</feature>
<feature type="compositionally biased region" description="Polar residues" evidence="7">
    <location>
        <begin position="867"/>
        <end position="886"/>
    </location>
</feature>
<feature type="compositionally biased region" description="Acidic residues" evidence="7">
    <location>
        <begin position="227"/>
        <end position="251"/>
    </location>
</feature>
<dbReference type="SUPFAM" id="SSF54518">
    <property type="entry name" value="Tubby C-terminal domain-like"/>
    <property type="match status" value="1"/>
</dbReference>
<dbReference type="InterPro" id="IPR001680">
    <property type="entry name" value="WD40_rpt"/>
</dbReference>
<feature type="compositionally biased region" description="Low complexity" evidence="7">
    <location>
        <begin position="1271"/>
        <end position="1287"/>
    </location>
</feature>
<dbReference type="InterPro" id="IPR000007">
    <property type="entry name" value="Tubby_C"/>
</dbReference>
<feature type="region of interest" description="Disordered" evidence="7">
    <location>
        <begin position="957"/>
        <end position="984"/>
    </location>
</feature>
<dbReference type="PROSITE" id="PS50225">
    <property type="entry name" value="SOCS"/>
    <property type="match status" value="1"/>
</dbReference>
<keyword evidence="3" id="KW-0963">Cytoplasm</keyword>
<dbReference type="Pfam" id="PF24797">
    <property type="entry name" value="Beta-prop_WDR35_TULP_N"/>
    <property type="match status" value="1"/>
</dbReference>
<evidence type="ECO:0000256" key="7">
    <source>
        <dbReference type="SAM" id="MobiDB-lite"/>
    </source>
</evidence>
<organism evidence="9 10">
    <name type="scientific">Trichogramma kaykai</name>
    <dbReference type="NCBI Taxonomy" id="54128"/>
    <lineage>
        <taxon>Eukaryota</taxon>
        <taxon>Metazoa</taxon>
        <taxon>Ecdysozoa</taxon>
        <taxon>Arthropoda</taxon>
        <taxon>Hexapoda</taxon>
        <taxon>Insecta</taxon>
        <taxon>Pterygota</taxon>
        <taxon>Neoptera</taxon>
        <taxon>Endopterygota</taxon>
        <taxon>Hymenoptera</taxon>
        <taxon>Apocrita</taxon>
        <taxon>Proctotrupomorpha</taxon>
        <taxon>Chalcidoidea</taxon>
        <taxon>Trichogrammatidae</taxon>
        <taxon>Trichogramma</taxon>
    </lineage>
</organism>
<evidence type="ECO:0000313" key="10">
    <source>
        <dbReference type="Proteomes" id="UP001627154"/>
    </source>
</evidence>
<feature type="compositionally biased region" description="Pro residues" evidence="7">
    <location>
        <begin position="740"/>
        <end position="749"/>
    </location>
</feature>
<sequence length="1417" mass="156672">MHLYFERNPNAKCDCNILSLSWMGKLPDELQEDESWKLYRRKYYQEGWLATGNARGLVGVTFTTSHCRAKAQELPLRANYNLRGHRSEVILVKWNEPYQKLASCDSTGVIFVWIKYDGRWSIELINDRSTPVTYFSWSHDGRMALICYRDGFVLVGSVAGQRYWSSMLNHKAVITCGIWTPDDQQVYFGTTAGQLIVMDVHGAMVSEVQLGAGVTSMSWSAEKFKLEEDEDDENNDEDDRDEDDRDDDEDQLPPPPEPSNHPQQQQQQSQDSTASNGNSTANDPRNYVLAVCLADGNVVLLHSFDDVSPVTIRTGLRPPLQAEWSNSRKILAVAGIKEQEPLNNCHNNNCYEYTNLLKFYSDTGVLIYTIVIPYTQSPVTAMTWGHNDRRLFVATGAHVHAAWVSRGVGSLQLLSRLALKAALTKESSVQQLPLPLRLKTLVSGLFSSTIRCCIPETRELRRFVSRPPPLGGRLHCTMLRNAGEPPHSYTLYVEYLGGLVPLLKGRRISKIRPEFVIFDPENGSSVNGVNGAETTSSSGAGNSATTPVAYYRVSCSDDSDSDRDAAVDLCGGSPRFRRKNRRKCRSAYERSAASAHCHEDDETNYVDTLPENARLVEVTSNIWGTKFKFHGLADSMPANLGRVTYRPSLLHLQPRQMTLVITELRDDLPAGPDPNFNPNLFSEDEEDSINQSDASPAQSSARIISSGPLRCMNALVDQQRPQSPPIAPMTPRVTRSRPKQQPPPPPPPAHQAAQPRPPQLQVAESRAMASEDDYPYDQHPLLNYNGPGGAYHHHHHHHHHRSTYAPRCCDVPALQSPKNAVAPTQTLIATASPNPATIGEYASGVQRMKSALADHQPGALTKKELDTSNAGQAASPTSKLQQQHYSHASEDSKYVASNGSTGSCLHQSAQPPTSPHLNSAYANAPAGLNDCATAPLQYGIPLSAKANNGPVRRRELAKGAARNNPTDASADVNVSGAEGEESKNELPALKSQYQFHAPTVVSINPTQVSSNSIVRSCSVGYLDLVDAQIVPCEMALNMLRRDAPNKRLFLVSRKNKLRRPNNNKDQSLSDAADAGSNVSVVVTHRRTRQRLSDCGKSRSLDSSELFPSNEQMIQVPPRLTEETIVGSNGNSDEPADNEINGGNANETSRCVACPIQAVSTEVAENELNVRKEEVMSEELQARRLEQQRKNAKIPTNIDLNSCLSPVKGFNGNASTTSSLECLTSRLDNLAVKLGDYEDCRSLPPPSPRPTSRLPRSSPNSPTPSKKGKRPASASPIRRRLLSSPLLGRKSRKNRNESSDEEDIGNYRDLETFQKAQMRQKLRQRAGQYASESDATKREIIMHNKAPMWNEANQVYQLDFGGRVTQESAKNFQIEFRGNQVMQFGRIQGNAYTLDFQYPFSAIQAFAVALASVTQRLK</sequence>
<evidence type="ECO:0000256" key="1">
    <source>
        <dbReference type="ARBA" id="ARBA00004496"/>
    </source>
</evidence>
<proteinExistence type="inferred from homology"/>
<keyword evidence="5" id="KW-0677">Repeat</keyword>
<name>A0ABD2W4N6_9HYME</name>
<feature type="region of interest" description="Disordered" evidence="7">
    <location>
        <begin position="225"/>
        <end position="281"/>
    </location>
</feature>
<dbReference type="Gene3D" id="2.130.10.10">
    <property type="entry name" value="YVTN repeat-like/Quinoprotein amine dehydrogenase"/>
    <property type="match status" value="1"/>
</dbReference>
<feature type="repeat" description="WD" evidence="6">
    <location>
        <begin position="82"/>
        <end position="113"/>
    </location>
</feature>
<feature type="domain" description="SOCS box" evidence="8">
    <location>
        <begin position="410"/>
        <end position="448"/>
    </location>
</feature>
<evidence type="ECO:0000256" key="6">
    <source>
        <dbReference type="PROSITE-ProRule" id="PRU00221"/>
    </source>
</evidence>
<dbReference type="Gene3D" id="3.20.90.10">
    <property type="entry name" value="Tubby Protein, Chain A"/>
    <property type="match status" value="1"/>
</dbReference>
<dbReference type="PANTHER" id="PTHR16517">
    <property type="entry name" value="TUBBY-RELATED"/>
    <property type="match status" value="1"/>
</dbReference>
<keyword evidence="10" id="KW-1185">Reference proteome</keyword>
<protein>
    <recommendedName>
        <fullName evidence="8">SOCS box domain-containing protein</fullName>
    </recommendedName>
</protein>
<comment type="caution">
    <text evidence="9">The sequence shown here is derived from an EMBL/GenBank/DDBJ whole genome shotgun (WGS) entry which is preliminary data.</text>
</comment>
<feature type="compositionally biased region" description="Polar residues" evidence="7">
    <location>
        <begin position="271"/>
        <end position="281"/>
    </location>
</feature>
<dbReference type="Pfam" id="PF01167">
    <property type="entry name" value="Tub"/>
    <property type="match status" value="1"/>
</dbReference>
<dbReference type="EMBL" id="JBJJXI010000136">
    <property type="protein sequence ID" value="KAL3388072.1"/>
    <property type="molecule type" value="Genomic_DNA"/>
</dbReference>
<feature type="region of interest" description="Disordered" evidence="7">
    <location>
        <begin position="863"/>
        <end position="918"/>
    </location>
</feature>
<dbReference type="InterPro" id="IPR056159">
    <property type="entry name" value="Beta-prop_IFT121_TULP_N"/>
</dbReference>
<reference evidence="9 10" key="1">
    <citation type="journal article" date="2024" name="bioRxiv">
        <title>A reference genome for Trichogramma kaykai: A tiny desert-dwelling parasitoid wasp with competing sex-ratio distorters.</title>
        <authorList>
            <person name="Culotta J."/>
            <person name="Lindsey A.R."/>
        </authorList>
    </citation>
    <scope>NUCLEOTIDE SEQUENCE [LARGE SCALE GENOMIC DNA]</scope>
    <source>
        <strain evidence="9 10">KSX58</strain>
    </source>
</reference>
<dbReference type="InterPro" id="IPR025659">
    <property type="entry name" value="Tubby-like_C"/>
</dbReference>
<dbReference type="InterPro" id="IPR036322">
    <property type="entry name" value="WD40_repeat_dom_sf"/>
</dbReference>
<feature type="region of interest" description="Disordered" evidence="7">
    <location>
        <begin position="1237"/>
        <end position="1307"/>
    </location>
</feature>
<dbReference type="InterPro" id="IPR001496">
    <property type="entry name" value="SOCS_box"/>
</dbReference>
<feature type="compositionally biased region" description="Low complexity" evidence="7">
    <location>
        <begin position="260"/>
        <end position="270"/>
    </location>
</feature>
<gene>
    <name evidence="9" type="ORF">TKK_017132</name>
</gene>
<feature type="compositionally biased region" description="Low complexity" evidence="7">
    <location>
        <begin position="1249"/>
        <end position="1264"/>
    </location>
</feature>
<dbReference type="InterPro" id="IPR015943">
    <property type="entry name" value="WD40/YVTN_repeat-like_dom_sf"/>
</dbReference>
<evidence type="ECO:0000256" key="2">
    <source>
        <dbReference type="ARBA" id="ARBA00007129"/>
    </source>
</evidence>
<comment type="subcellular location">
    <subcellularLocation>
        <location evidence="1">Cytoplasm</location>
    </subcellularLocation>
</comment>
<keyword evidence="4 6" id="KW-0853">WD repeat</keyword>
<dbReference type="SUPFAM" id="SSF50978">
    <property type="entry name" value="WD40 repeat-like"/>
    <property type="match status" value="1"/>
</dbReference>
<evidence type="ECO:0000256" key="4">
    <source>
        <dbReference type="ARBA" id="ARBA00022574"/>
    </source>
</evidence>